<dbReference type="Proteomes" id="UP000783037">
    <property type="component" value="Unassembled WGS sequence"/>
</dbReference>
<protein>
    <submittedName>
        <fullName evidence="3">DUF515 domain-containing protein</fullName>
    </submittedName>
</protein>
<dbReference type="EMBL" id="SUTK01000008">
    <property type="protein sequence ID" value="MBE6501352.1"/>
    <property type="molecule type" value="Genomic_DNA"/>
</dbReference>
<dbReference type="RefSeq" id="WP_303738466.1">
    <property type="nucleotide sequence ID" value="NZ_SUTK01000008.1"/>
</dbReference>
<gene>
    <name evidence="3" type="ORF">E7Z79_02810</name>
</gene>
<dbReference type="InterPro" id="IPR007509">
    <property type="entry name" value="DUF515"/>
</dbReference>
<keyword evidence="2" id="KW-0472">Membrane</keyword>
<sequence>MSTKKPRDPLYPRGFEETQELKKQISSELRKPMKKEKTDELTPLKKLNRKIGIYLSPKSIDITDDEKKRKIGVIITTLILLTLIITAYYFIIYEPAQEALSLAKTTKLNELHDLYSGALTTSPNALLLENQINDGRNAHEVESINILTPATKDWKEHHKKSINLHQDKYNRTMAVYENENKSTIIPTYEAMEIVNENDARILSQIKFEEPNTVSVPILVSRLQAGAGLVKEGSIVDIYTNSNSTDENATNSTSPEIRGCTVLSIMRYEENGEIDSEYSKSKMNVEGNSTNPHEDTKAFSSDVLEMIKASIINGYDEKETFELLEDYGVKLSNYERQINLGDLDAEYMLLIETPQDKVNFILNNMDNIVLTIPTSEAPDWIVKEISETSQN</sequence>
<evidence type="ECO:0000313" key="4">
    <source>
        <dbReference type="Proteomes" id="UP000783037"/>
    </source>
</evidence>
<evidence type="ECO:0000256" key="2">
    <source>
        <dbReference type="SAM" id="Phobius"/>
    </source>
</evidence>
<comment type="caution">
    <text evidence="3">The sequence shown here is derived from an EMBL/GenBank/DDBJ whole genome shotgun (WGS) entry which is preliminary data.</text>
</comment>
<reference evidence="3" key="1">
    <citation type="submission" date="2019-04" db="EMBL/GenBank/DDBJ databases">
        <title>Evolution of Biomass-Degrading Anaerobic Consortia Revealed by Metagenomics.</title>
        <authorList>
            <person name="Peng X."/>
        </authorList>
    </citation>
    <scope>NUCLEOTIDE SEQUENCE</scope>
    <source>
        <strain evidence="3">SIG18</strain>
    </source>
</reference>
<organism evidence="3 4">
    <name type="scientific">Methanobrevibacter thaueri</name>
    <dbReference type="NCBI Taxonomy" id="190975"/>
    <lineage>
        <taxon>Archaea</taxon>
        <taxon>Methanobacteriati</taxon>
        <taxon>Methanobacteriota</taxon>
        <taxon>Methanomada group</taxon>
        <taxon>Methanobacteria</taxon>
        <taxon>Methanobacteriales</taxon>
        <taxon>Methanobacteriaceae</taxon>
        <taxon>Methanobrevibacter</taxon>
    </lineage>
</organism>
<proteinExistence type="predicted"/>
<evidence type="ECO:0000313" key="3">
    <source>
        <dbReference type="EMBL" id="MBE6501352.1"/>
    </source>
</evidence>
<feature type="transmembrane region" description="Helical" evidence="2">
    <location>
        <begin position="71"/>
        <end position="91"/>
    </location>
</feature>
<dbReference type="Pfam" id="PF04415">
    <property type="entry name" value="DUF515"/>
    <property type="match status" value="1"/>
</dbReference>
<evidence type="ECO:0000256" key="1">
    <source>
        <dbReference type="SAM" id="MobiDB-lite"/>
    </source>
</evidence>
<dbReference type="AlphaFoldDB" id="A0A8T3V490"/>
<accession>A0A8T3V490</accession>
<keyword evidence="2" id="KW-1133">Transmembrane helix</keyword>
<name>A0A8T3V490_9EURY</name>
<feature type="region of interest" description="Disordered" evidence="1">
    <location>
        <begin position="19"/>
        <end position="39"/>
    </location>
</feature>
<keyword evidence="2" id="KW-0812">Transmembrane</keyword>